<comment type="caution">
    <text evidence="3">The sequence shown here is derived from an EMBL/GenBank/DDBJ whole genome shotgun (WGS) entry which is preliminary data.</text>
</comment>
<dbReference type="InterPro" id="IPR000551">
    <property type="entry name" value="MerR-type_HTH_dom"/>
</dbReference>
<evidence type="ECO:0000313" key="3">
    <source>
        <dbReference type="EMBL" id="RIE01722.1"/>
    </source>
</evidence>
<keyword evidence="4" id="KW-1185">Reference proteome</keyword>
<dbReference type="PRINTS" id="PR00040">
    <property type="entry name" value="HTHMERR"/>
</dbReference>
<dbReference type="SUPFAM" id="SSF46955">
    <property type="entry name" value="Putative DNA-binding domain"/>
    <property type="match status" value="1"/>
</dbReference>
<keyword evidence="1" id="KW-0238">DNA-binding</keyword>
<dbReference type="PANTHER" id="PTHR30204:SF82">
    <property type="entry name" value="TRANSCRIPTIONAL REGULATOR, MERR FAMILY"/>
    <property type="match status" value="1"/>
</dbReference>
<proteinExistence type="predicted"/>
<dbReference type="CDD" id="cd01109">
    <property type="entry name" value="HTH_YyaN"/>
    <property type="match status" value="1"/>
</dbReference>
<sequence length="128" mass="14775">MYTISEVAKSLGVTTHTLRYYEKEEIIAPKRNANGERMYDETHLAWLQFVMRLKQTQMPISQIRKYAQLYLEGEHTAQARLNLLEDHRSSLQNQISNLATTEKMLKDKIAGYKDLISRAATSNGARKT</sequence>
<evidence type="ECO:0000259" key="2">
    <source>
        <dbReference type="PROSITE" id="PS50937"/>
    </source>
</evidence>
<dbReference type="SMART" id="SM00422">
    <property type="entry name" value="HTH_MERR"/>
    <property type="match status" value="1"/>
</dbReference>
<reference evidence="3 4" key="1">
    <citation type="submission" date="2018-09" db="EMBL/GenBank/DDBJ databases">
        <title>Cohnella cavernae sp. nov., isolated from a karst cave.</title>
        <authorList>
            <person name="Zhu H."/>
        </authorList>
    </citation>
    <scope>NUCLEOTIDE SEQUENCE [LARGE SCALE GENOMIC DNA]</scope>
    <source>
        <strain evidence="3 4">K2E09-144</strain>
    </source>
</reference>
<evidence type="ECO:0000256" key="1">
    <source>
        <dbReference type="ARBA" id="ARBA00023125"/>
    </source>
</evidence>
<dbReference type="PANTHER" id="PTHR30204">
    <property type="entry name" value="REDOX-CYCLING DRUG-SENSING TRANSCRIPTIONAL ACTIVATOR SOXR"/>
    <property type="match status" value="1"/>
</dbReference>
<dbReference type="PROSITE" id="PS50937">
    <property type="entry name" value="HTH_MERR_2"/>
    <property type="match status" value="1"/>
</dbReference>
<dbReference type="Pfam" id="PF13411">
    <property type="entry name" value="MerR_1"/>
    <property type="match status" value="1"/>
</dbReference>
<dbReference type="InterPro" id="IPR009061">
    <property type="entry name" value="DNA-bd_dom_put_sf"/>
</dbReference>
<dbReference type="GO" id="GO:0003677">
    <property type="term" value="F:DNA binding"/>
    <property type="evidence" value="ECO:0007669"/>
    <property type="project" value="UniProtKB-KW"/>
</dbReference>
<dbReference type="InterPro" id="IPR047057">
    <property type="entry name" value="MerR_fam"/>
</dbReference>
<evidence type="ECO:0000313" key="4">
    <source>
        <dbReference type="Proteomes" id="UP000266340"/>
    </source>
</evidence>
<dbReference type="Gene3D" id="1.10.1660.10">
    <property type="match status" value="1"/>
</dbReference>
<dbReference type="EMBL" id="QXJM01000039">
    <property type="protein sequence ID" value="RIE01722.1"/>
    <property type="molecule type" value="Genomic_DNA"/>
</dbReference>
<dbReference type="OrthoDB" id="9811174at2"/>
<protein>
    <submittedName>
        <fullName evidence="3">MerR family transcriptional regulator</fullName>
    </submittedName>
</protein>
<dbReference type="Proteomes" id="UP000266340">
    <property type="component" value="Unassembled WGS sequence"/>
</dbReference>
<dbReference type="GO" id="GO:0003700">
    <property type="term" value="F:DNA-binding transcription factor activity"/>
    <property type="evidence" value="ECO:0007669"/>
    <property type="project" value="InterPro"/>
</dbReference>
<name>A0A398CI70_9BACL</name>
<accession>A0A398CI70</accession>
<dbReference type="AlphaFoldDB" id="A0A398CI70"/>
<feature type="domain" description="HTH merR-type" evidence="2">
    <location>
        <begin position="1"/>
        <end position="69"/>
    </location>
</feature>
<organism evidence="3 4">
    <name type="scientific">Cohnella faecalis</name>
    <dbReference type="NCBI Taxonomy" id="2315694"/>
    <lineage>
        <taxon>Bacteria</taxon>
        <taxon>Bacillati</taxon>
        <taxon>Bacillota</taxon>
        <taxon>Bacilli</taxon>
        <taxon>Bacillales</taxon>
        <taxon>Paenibacillaceae</taxon>
        <taxon>Cohnella</taxon>
    </lineage>
</organism>
<gene>
    <name evidence="3" type="ORF">D3H35_13005</name>
</gene>
<dbReference type="RefSeq" id="WP_119149784.1">
    <property type="nucleotide sequence ID" value="NZ_JBHSOV010000032.1"/>
</dbReference>